<keyword evidence="2 11" id="KW-0812">Transmembrane</keyword>
<reference evidence="13" key="1">
    <citation type="submission" date="2019-11" db="EMBL/GenBank/DDBJ databases">
        <title>Genomic insights into an expanded diversity of filamentous marine cyanobacteria reveals the extraordinary biosynthetic potential of Moorea and Okeania.</title>
        <authorList>
            <person name="Ferreira Leao T."/>
            <person name="Wang M."/>
            <person name="Moss N."/>
            <person name="Da Silva R."/>
            <person name="Sanders J."/>
            <person name="Nurk S."/>
            <person name="Gurevich A."/>
            <person name="Humphrey G."/>
            <person name="Reher R."/>
            <person name="Zhu Q."/>
            <person name="Belda-Ferre P."/>
            <person name="Glukhov E."/>
            <person name="Rex R."/>
            <person name="Dorrestein P.C."/>
            <person name="Knight R."/>
            <person name="Pevzner P."/>
            <person name="Gerwick W.H."/>
            <person name="Gerwick L."/>
        </authorList>
    </citation>
    <scope>NUCLEOTIDE SEQUENCE</scope>
    <source>
        <strain evidence="13">SIO1C4</strain>
    </source>
</reference>
<evidence type="ECO:0000313" key="13">
    <source>
        <dbReference type="EMBL" id="NER30286.1"/>
    </source>
</evidence>
<name>A0A6B3N9K3_9CYAN</name>
<dbReference type="EMBL" id="JAAHFQ010000521">
    <property type="protein sequence ID" value="NER30286.1"/>
    <property type="molecule type" value="Genomic_DNA"/>
</dbReference>
<feature type="transmembrane region" description="Helical" evidence="11">
    <location>
        <begin position="396"/>
        <end position="414"/>
    </location>
</feature>
<dbReference type="GO" id="GO:0016020">
    <property type="term" value="C:membrane"/>
    <property type="evidence" value="ECO:0007669"/>
    <property type="project" value="UniProtKB-SubCell"/>
</dbReference>
<gene>
    <name evidence="13" type="ORF">F6J89_22340</name>
</gene>
<keyword evidence="4" id="KW-0479">Metal-binding</keyword>
<keyword evidence="7" id="KW-0560">Oxidoreductase</keyword>
<feature type="transmembrane region" description="Helical" evidence="11">
    <location>
        <begin position="420"/>
        <end position="438"/>
    </location>
</feature>
<evidence type="ECO:0000256" key="7">
    <source>
        <dbReference type="ARBA" id="ARBA00023002"/>
    </source>
</evidence>
<feature type="domain" description="Rieske" evidence="12">
    <location>
        <begin position="11"/>
        <end position="122"/>
    </location>
</feature>
<evidence type="ECO:0000256" key="6">
    <source>
        <dbReference type="ARBA" id="ARBA00022989"/>
    </source>
</evidence>
<evidence type="ECO:0000256" key="5">
    <source>
        <dbReference type="ARBA" id="ARBA00022946"/>
    </source>
</evidence>
<evidence type="ECO:0000256" key="2">
    <source>
        <dbReference type="ARBA" id="ARBA00022692"/>
    </source>
</evidence>
<evidence type="ECO:0000256" key="8">
    <source>
        <dbReference type="ARBA" id="ARBA00023004"/>
    </source>
</evidence>
<sequence>MMTNFSWTKQWYPITPISYLESSHPTPITLLGKKLVIWRDKHQKWVAMNDICPHKLAQLSKGSINKNGDLMCRHHGWCFDETGKCTNIPMLSDKKALETACNSERSQIKTYPTQVLQELLWIWADNSPTAFEDSTSKQPVVMPEYQLDSSATDWFMSEVPIGYTVSLESSFDPSHAQFLHEGIAGFSPERAIPMEHFEVLEEISAETGFTLKHSGYNIFNQDMDAMRNFTPPCSNTTIYKYYDGKLALFQLYFVPTKPGYCKHIGKFIITDTPPQKRKFWFGLLPKYLQTGLKHSSSYKLSNQDLSIMHSQLVNESVGDRTWQKSYFMPSVADVGIVTFRKWLDEFAGGKPAWQGITEAPFQELSDEQLYDRWHRHTKYCPSCRQSLVLIDKIKDFCLNFTVVLSISALLLIIINLPTRIVLLPVLLAILNLICFYKLDLFRARFISSIPKKGLPVVELYEK</sequence>
<dbReference type="SUPFAM" id="SSF55961">
    <property type="entry name" value="Bet v1-like"/>
    <property type="match status" value="1"/>
</dbReference>
<dbReference type="GO" id="GO:0010277">
    <property type="term" value="F:chlorophyllide a oxygenase activity"/>
    <property type="evidence" value="ECO:0007669"/>
    <property type="project" value="InterPro"/>
</dbReference>
<keyword evidence="5" id="KW-0809">Transit peptide</keyword>
<dbReference type="GO" id="GO:0046872">
    <property type="term" value="F:metal ion binding"/>
    <property type="evidence" value="ECO:0007669"/>
    <property type="project" value="UniProtKB-KW"/>
</dbReference>
<keyword evidence="10 11" id="KW-0472">Membrane</keyword>
<keyword evidence="9" id="KW-0411">Iron-sulfur</keyword>
<evidence type="ECO:0000256" key="3">
    <source>
        <dbReference type="ARBA" id="ARBA00022714"/>
    </source>
</evidence>
<evidence type="ECO:0000256" key="11">
    <source>
        <dbReference type="SAM" id="Phobius"/>
    </source>
</evidence>
<evidence type="ECO:0000259" key="12">
    <source>
        <dbReference type="PROSITE" id="PS51296"/>
    </source>
</evidence>
<evidence type="ECO:0000256" key="10">
    <source>
        <dbReference type="ARBA" id="ARBA00023136"/>
    </source>
</evidence>
<proteinExistence type="predicted"/>
<keyword evidence="8" id="KW-0408">Iron</keyword>
<dbReference type="AlphaFoldDB" id="A0A6B3N9K3"/>
<dbReference type="InterPro" id="IPR050584">
    <property type="entry name" value="Cholesterol_7-desaturase"/>
</dbReference>
<evidence type="ECO:0000256" key="1">
    <source>
        <dbReference type="ARBA" id="ARBA00004370"/>
    </source>
</evidence>
<dbReference type="InterPro" id="IPR013626">
    <property type="entry name" value="PaO"/>
</dbReference>
<dbReference type="GO" id="GO:0005737">
    <property type="term" value="C:cytoplasm"/>
    <property type="evidence" value="ECO:0007669"/>
    <property type="project" value="TreeGrafter"/>
</dbReference>
<evidence type="ECO:0000256" key="9">
    <source>
        <dbReference type="ARBA" id="ARBA00023014"/>
    </source>
</evidence>
<dbReference type="PANTHER" id="PTHR21266">
    <property type="entry name" value="IRON-SULFUR DOMAIN CONTAINING PROTEIN"/>
    <property type="match status" value="1"/>
</dbReference>
<keyword evidence="3" id="KW-0001">2Fe-2S</keyword>
<dbReference type="GO" id="GO:0016705">
    <property type="term" value="F:oxidoreductase activity, acting on paired donors, with incorporation or reduction of molecular oxygen"/>
    <property type="evidence" value="ECO:0007669"/>
    <property type="project" value="UniProtKB-ARBA"/>
</dbReference>
<dbReference type="Gene3D" id="3.90.380.10">
    <property type="entry name" value="Naphthalene 1,2-dioxygenase Alpha Subunit, Chain A, domain 1"/>
    <property type="match status" value="1"/>
</dbReference>
<protein>
    <submittedName>
        <fullName evidence="13">Rieske 2Fe-2S domain-containing protein</fullName>
    </submittedName>
</protein>
<dbReference type="Gene3D" id="2.102.10.10">
    <property type="entry name" value="Rieske [2Fe-2S] iron-sulphur domain"/>
    <property type="match status" value="1"/>
</dbReference>
<dbReference type="PROSITE" id="PS51296">
    <property type="entry name" value="RIESKE"/>
    <property type="match status" value="1"/>
</dbReference>
<dbReference type="InterPro" id="IPR036922">
    <property type="entry name" value="Rieske_2Fe-2S_sf"/>
</dbReference>
<organism evidence="13">
    <name type="scientific">Symploca sp. SIO1C4</name>
    <dbReference type="NCBI Taxonomy" id="2607765"/>
    <lineage>
        <taxon>Bacteria</taxon>
        <taxon>Bacillati</taxon>
        <taxon>Cyanobacteriota</taxon>
        <taxon>Cyanophyceae</taxon>
        <taxon>Coleofasciculales</taxon>
        <taxon>Coleofasciculaceae</taxon>
        <taxon>Symploca</taxon>
    </lineage>
</organism>
<evidence type="ECO:0000256" key="4">
    <source>
        <dbReference type="ARBA" id="ARBA00022723"/>
    </source>
</evidence>
<dbReference type="Pfam" id="PF08417">
    <property type="entry name" value="PaO"/>
    <property type="match status" value="1"/>
</dbReference>
<dbReference type="GO" id="GO:0051537">
    <property type="term" value="F:2 iron, 2 sulfur cluster binding"/>
    <property type="evidence" value="ECO:0007669"/>
    <property type="project" value="UniProtKB-KW"/>
</dbReference>
<comment type="subcellular location">
    <subcellularLocation>
        <location evidence="1">Membrane</location>
    </subcellularLocation>
</comment>
<comment type="caution">
    <text evidence="13">The sequence shown here is derived from an EMBL/GenBank/DDBJ whole genome shotgun (WGS) entry which is preliminary data.</text>
</comment>
<dbReference type="SUPFAM" id="SSF50022">
    <property type="entry name" value="ISP domain"/>
    <property type="match status" value="1"/>
</dbReference>
<keyword evidence="6 11" id="KW-1133">Transmembrane helix</keyword>
<dbReference type="PANTHER" id="PTHR21266:SF32">
    <property type="entry name" value="CHOLESTEROL 7-DESATURASE NVD"/>
    <property type="match status" value="1"/>
</dbReference>
<dbReference type="InterPro" id="IPR017941">
    <property type="entry name" value="Rieske_2Fe-2S"/>
</dbReference>
<accession>A0A6B3N9K3</accession>
<dbReference type="Pfam" id="PF00355">
    <property type="entry name" value="Rieske"/>
    <property type="match status" value="1"/>
</dbReference>